<evidence type="ECO:0000256" key="5">
    <source>
        <dbReference type="SAM" id="Phobius"/>
    </source>
</evidence>
<dbReference type="PROSITE" id="PS50850">
    <property type="entry name" value="MFS"/>
    <property type="match status" value="1"/>
</dbReference>
<protein>
    <recommendedName>
        <fullName evidence="6">Major facilitator superfamily (MFS) profile domain-containing protein</fullName>
    </recommendedName>
</protein>
<gene>
    <name evidence="7" type="ORF">PUN28_010905</name>
</gene>
<feature type="transmembrane region" description="Helical" evidence="5">
    <location>
        <begin position="195"/>
        <end position="217"/>
    </location>
</feature>
<dbReference type="EMBL" id="JADYXP020000010">
    <property type="protein sequence ID" value="KAL0115687.1"/>
    <property type="molecule type" value="Genomic_DNA"/>
</dbReference>
<proteinExistence type="predicted"/>
<feature type="domain" description="Major facilitator superfamily (MFS) profile" evidence="6">
    <location>
        <begin position="15"/>
        <end position="618"/>
    </location>
</feature>
<dbReference type="InterPro" id="IPR020846">
    <property type="entry name" value="MFS_dom"/>
</dbReference>
<keyword evidence="3 5" id="KW-1133">Transmembrane helix</keyword>
<dbReference type="Proteomes" id="UP001430953">
    <property type="component" value="Unassembled WGS sequence"/>
</dbReference>
<feature type="transmembrane region" description="Helical" evidence="5">
    <location>
        <begin position="536"/>
        <end position="556"/>
    </location>
</feature>
<evidence type="ECO:0000256" key="1">
    <source>
        <dbReference type="ARBA" id="ARBA00004141"/>
    </source>
</evidence>
<evidence type="ECO:0000256" key="3">
    <source>
        <dbReference type="ARBA" id="ARBA00022989"/>
    </source>
</evidence>
<keyword evidence="2 5" id="KW-0812">Transmembrane</keyword>
<keyword evidence="8" id="KW-1185">Reference proteome</keyword>
<feature type="transmembrane region" description="Helical" evidence="5">
    <location>
        <begin position="505"/>
        <end position="524"/>
    </location>
</feature>
<feature type="transmembrane region" description="Helical" evidence="5">
    <location>
        <begin position="593"/>
        <end position="613"/>
    </location>
</feature>
<feature type="transmembrane region" description="Helical" evidence="5">
    <location>
        <begin position="113"/>
        <end position="129"/>
    </location>
</feature>
<dbReference type="GO" id="GO:0022857">
    <property type="term" value="F:transmembrane transporter activity"/>
    <property type="evidence" value="ECO:0007669"/>
    <property type="project" value="InterPro"/>
</dbReference>
<feature type="transmembrane region" description="Helical" evidence="5">
    <location>
        <begin position="223"/>
        <end position="242"/>
    </location>
</feature>
<evidence type="ECO:0000256" key="4">
    <source>
        <dbReference type="ARBA" id="ARBA00023136"/>
    </source>
</evidence>
<sequence length="686" mass="76918">MNAEETKVGCFQMVLVLLLGVNYVIVAMSHALPVFHNYAPKFYCQAKDSTNKRFGCQTANNSLVTANLTSSQVHLITSCSGKYHFVTEFTESSVVTEWGLVCEKQYLSHLGPIVYYAGVILGAWITGILTDRIGRFPVQAICLYAQGTMAVALYVVQNYPTFLALRGLQGVFVQGLQNSTYILSLELFPARFRTFVALMMQISWSIGLILLAVLSYVIPDWRILQLAISVPTAITVLYIWIIPESPRWLLAKGKSTEADMVLERIAIYNSCCTGLQKKNLLQEACVKSNTTPMKPERKSRVTSIELEKARANENQREETTDLLNKSKLIERKIIENALEINSTNSRNKFSNMELREKTKGDFDKKHLPSSSKCDQNSKTIAQSECEQKVAAKCIEEVVLRRVKKRKTDKNEEKSETAVKKQTANELSSTFKNAIKPSRLRRYSAIMICQWWASATADGISNNLAPSFPINRHITFGLGAILEMATYTFVYFILSNYGRRVPMCTYQSLNGIMYILIATFLIFITTTSPWTDLAKTIMTLFARVTVISTLSIVYLYSVEISPTVIRSTWLGLCVVCANLGNMSIILLLEYVSLPIQLLVVGSLCLVSGMLALILPETLNKVLPDQIADMKNAISSDNYKSGDVDTENNAKEEVLTKRQILREKLFSEDWVDAGNGILVNFTENKNTE</sequence>
<dbReference type="GO" id="GO:0016020">
    <property type="term" value="C:membrane"/>
    <property type="evidence" value="ECO:0007669"/>
    <property type="project" value="UniProtKB-SubCell"/>
</dbReference>
<evidence type="ECO:0000313" key="8">
    <source>
        <dbReference type="Proteomes" id="UP001430953"/>
    </source>
</evidence>
<dbReference type="InterPro" id="IPR036259">
    <property type="entry name" value="MFS_trans_sf"/>
</dbReference>
<accession>A0AAW2FNH6</accession>
<feature type="transmembrane region" description="Helical" evidence="5">
    <location>
        <begin position="472"/>
        <end position="493"/>
    </location>
</feature>
<feature type="transmembrane region" description="Helical" evidence="5">
    <location>
        <begin position="12"/>
        <end position="32"/>
    </location>
</feature>
<dbReference type="Pfam" id="PF00083">
    <property type="entry name" value="Sugar_tr"/>
    <property type="match status" value="2"/>
</dbReference>
<comment type="subcellular location">
    <subcellularLocation>
        <location evidence="1">Membrane</location>
        <topology evidence="1">Multi-pass membrane protein</topology>
    </subcellularLocation>
</comment>
<evidence type="ECO:0000256" key="2">
    <source>
        <dbReference type="ARBA" id="ARBA00022692"/>
    </source>
</evidence>
<dbReference type="SUPFAM" id="SSF103473">
    <property type="entry name" value="MFS general substrate transporter"/>
    <property type="match status" value="1"/>
</dbReference>
<feature type="transmembrane region" description="Helical" evidence="5">
    <location>
        <begin position="568"/>
        <end position="587"/>
    </location>
</feature>
<dbReference type="InterPro" id="IPR005828">
    <property type="entry name" value="MFS_sugar_transport-like"/>
</dbReference>
<reference evidence="7 8" key="1">
    <citation type="submission" date="2023-03" db="EMBL/GenBank/DDBJ databases">
        <title>High recombination rates correlate with genetic variation in Cardiocondyla obscurior ants.</title>
        <authorList>
            <person name="Errbii M."/>
        </authorList>
    </citation>
    <scope>NUCLEOTIDE SEQUENCE [LARGE SCALE GENOMIC DNA]</scope>
    <source>
        <strain evidence="7">Alpha-2009</strain>
        <tissue evidence="7">Whole body</tissue>
    </source>
</reference>
<comment type="caution">
    <text evidence="7">The sequence shown here is derived from an EMBL/GenBank/DDBJ whole genome shotgun (WGS) entry which is preliminary data.</text>
</comment>
<feature type="transmembrane region" description="Helical" evidence="5">
    <location>
        <begin position="136"/>
        <end position="156"/>
    </location>
</feature>
<name>A0AAW2FNH6_9HYME</name>
<keyword evidence="4 5" id="KW-0472">Membrane</keyword>
<evidence type="ECO:0000313" key="7">
    <source>
        <dbReference type="EMBL" id="KAL0115687.1"/>
    </source>
</evidence>
<dbReference type="Gene3D" id="1.20.1250.20">
    <property type="entry name" value="MFS general substrate transporter like domains"/>
    <property type="match status" value="2"/>
</dbReference>
<organism evidence="7 8">
    <name type="scientific">Cardiocondyla obscurior</name>
    <dbReference type="NCBI Taxonomy" id="286306"/>
    <lineage>
        <taxon>Eukaryota</taxon>
        <taxon>Metazoa</taxon>
        <taxon>Ecdysozoa</taxon>
        <taxon>Arthropoda</taxon>
        <taxon>Hexapoda</taxon>
        <taxon>Insecta</taxon>
        <taxon>Pterygota</taxon>
        <taxon>Neoptera</taxon>
        <taxon>Endopterygota</taxon>
        <taxon>Hymenoptera</taxon>
        <taxon>Apocrita</taxon>
        <taxon>Aculeata</taxon>
        <taxon>Formicoidea</taxon>
        <taxon>Formicidae</taxon>
        <taxon>Myrmicinae</taxon>
        <taxon>Cardiocondyla</taxon>
    </lineage>
</organism>
<evidence type="ECO:0000259" key="6">
    <source>
        <dbReference type="PROSITE" id="PS50850"/>
    </source>
</evidence>
<dbReference type="PANTHER" id="PTHR24064">
    <property type="entry name" value="SOLUTE CARRIER FAMILY 22 MEMBER"/>
    <property type="match status" value="1"/>
</dbReference>
<dbReference type="AlphaFoldDB" id="A0AAW2FNH6"/>